<evidence type="ECO:0000313" key="1">
    <source>
        <dbReference type="EMBL" id="MCU7549604.1"/>
    </source>
</evidence>
<proteinExistence type="predicted"/>
<keyword evidence="2" id="KW-1185">Reference proteome</keyword>
<organism evidence="1 2">
    <name type="scientific">Paraflavisolibacter caeni</name>
    <dbReference type="NCBI Taxonomy" id="2982496"/>
    <lineage>
        <taxon>Bacteria</taxon>
        <taxon>Pseudomonadati</taxon>
        <taxon>Bacteroidota</taxon>
        <taxon>Chitinophagia</taxon>
        <taxon>Chitinophagales</taxon>
        <taxon>Chitinophagaceae</taxon>
        <taxon>Paraflavisolibacter</taxon>
    </lineage>
</organism>
<dbReference type="InterPro" id="IPR053161">
    <property type="entry name" value="Ulvan_degrading_GH"/>
</dbReference>
<dbReference type="PANTHER" id="PTHR36848">
    <property type="entry name" value="DNA-BINDING PROTEIN (PUTATIVE SECRETED PROTEIN)-RELATED"/>
    <property type="match status" value="1"/>
</dbReference>
<sequence>MNRRSFIVQGSLVTFGYPFRKLLSFPEAGEAGTNLYAIFKNPASMYRPFVRWWWTGDKVERSELERELHLLKEAGIGGVEINPIKFPARTNDLDKPALQWLSPEWIDLLKFSCEEAKKLDMTCDLIVGSGWPFGAEWLKGEERSQAVVIGAKNLEGPMNYEVSLFDLLKEADPSISSPFSGRRMEMLSLLLAPAVINRIEEVKDLSDQISTETIHCKIPEGKYVLYVLVKIHGFMQVIQGAPGATGPVLNHFNKEAVQKYLATMSDSIQNRIGPLSNQIRSFFTDSLELEGANWCADMLTEFHARRGYDLAPWLPFILFKITSMGNTLYKPVLPYNIYESDVYDNPPIVEYGAGQGPEFKLMIQRMRYDFERTKAELIRERFFLPLLDWCKENKVKSRVQAYGREFFPLENSFDVDIPEAETWIRPGLGSRISDADYRVGRAYTVMNKYVSSAAHLKGKRKVSCEELTNIHLVFNETLELMKIAGDQSIISGTTHPVFHGFNYSPPNAAYPGWVIYGTFINERNPWWPYFRQFTDYKARLTALLEQAIMFADIAILPATADLWSIYGAQNDPFPLTMHPQWQTLVWESIHQNGNACDYISESVIRDASIQNGTLVYGPRKYRSIFLTQVESLEPSTANKLFEFVTSGGRIFFIDSFPSKAPGWKDHEQRDKEVQECMEKIKSYTDRSILVNKPGKDHTGWFKAIQEIYKISPYVQIDFPDKFVSQVRYQAKDVELLLFINSNMNASYKINITPSSSIVSGKQPWLWDAETGERYSLTFHSGSLSLDLGPADLKLLVFDKEKKGPVFKPVKSNDQTALLITNPWSVTGRHVNGTIITKELEKLSDLKEIPDWVNFCGTVIYQNSFIVEDQTKIEYLDLGKAFGVSELFVNGRNAGAKWYGRRIYPVKELIRNGNNTIEIKLITTMGNYMKSLTDNPIAQYWTNQGRTTQPLQSTGLLGPVTLY</sequence>
<name>A0A9X2XUM8_9BACT</name>
<dbReference type="InterPro" id="IPR008979">
    <property type="entry name" value="Galactose-bd-like_sf"/>
</dbReference>
<gene>
    <name evidence="1" type="ORF">OCK74_10790</name>
</gene>
<reference evidence="1" key="1">
    <citation type="submission" date="2022-09" db="EMBL/GenBank/DDBJ databases">
        <authorList>
            <person name="Yuan C."/>
            <person name="Ke Z."/>
        </authorList>
    </citation>
    <scope>NUCLEOTIDE SEQUENCE</scope>
    <source>
        <strain evidence="1">LB-8</strain>
    </source>
</reference>
<reference evidence="1" key="2">
    <citation type="submission" date="2023-04" db="EMBL/GenBank/DDBJ databases">
        <title>Paracnuella aquatica gen. nov., sp. nov., a member of the family Chitinophagaceae isolated from a hot spring.</title>
        <authorList>
            <person name="Wang C."/>
        </authorList>
    </citation>
    <scope>NUCLEOTIDE SEQUENCE</scope>
    <source>
        <strain evidence="1">LB-8</strain>
    </source>
</reference>
<dbReference type="GO" id="GO:0016787">
    <property type="term" value="F:hydrolase activity"/>
    <property type="evidence" value="ECO:0007669"/>
    <property type="project" value="UniProtKB-KW"/>
</dbReference>
<keyword evidence="1" id="KW-0378">Hydrolase</keyword>
<dbReference type="Proteomes" id="UP001155483">
    <property type="component" value="Unassembled WGS sequence"/>
</dbReference>
<dbReference type="RefSeq" id="WP_279297044.1">
    <property type="nucleotide sequence ID" value="NZ_JAOTIF010000006.1"/>
</dbReference>
<comment type="caution">
    <text evidence="1">The sequence shown here is derived from an EMBL/GenBank/DDBJ whole genome shotgun (WGS) entry which is preliminary data.</text>
</comment>
<dbReference type="Gene3D" id="2.60.120.260">
    <property type="entry name" value="Galactose-binding domain-like"/>
    <property type="match status" value="1"/>
</dbReference>
<protein>
    <submittedName>
        <fullName evidence="1">Glycosyl hydrolase</fullName>
    </submittedName>
</protein>
<dbReference type="SUPFAM" id="SSF49785">
    <property type="entry name" value="Galactose-binding domain-like"/>
    <property type="match status" value="1"/>
</dbReference>
<dbReference type="AlphaFoldDB" id="A0A9X2XUM8"/>
<dbReference type="Pfam" id="PF17132">
    <property type="entry name" value="Glyco_hydro_106"/>
    <property type="match status" value="3"/>
</dbReference>
<accession>A0A9X2XUM8</accession>
<dbReference type="PANTHER" id="PTHR36848:SF2">
    <property type="entry name" value="SECRETED PROTEIN"/>
    <property type="match status" value="1"/>
</dbReference>
<dbReference type="EMBL" id="JAOTIF010000006">
    <property type="protein sequence ID" value="MCU7549604.1"/>
    <property type="molecule type" value="Genomic_DNA"/>
</dbReference>
<evidence type="ECO:0000313" key="2">
    <source>
        <dbReference type="Proteomes" id="UP001155483"/>
    </source>
</evidence>